<dbReference type="AlphaFoldDB" id="A0A1X7AIQ3"/>
<feature type="domain" description="ABC transporter" evidence="2">
    <location>
        <begin position="5"/>
        <end position="89"/>
    </location>
</feature>
<evidence type="ECO:0000313" key="4">
    <source>
        <dbReference type="Proteomes" id="UP000196573"/>
    </source>
</evidence>
<evidence type="ECO:0000313" key="3">
    <source>
        <dbReference type="EMBL" id="SMA44125.1"/>
    </source>
</evidence>
<dbReference type="GO" id="GO:0005524">
    <property type="term" value="F:ATP binding"/>
    <property type="evidence" value="ECO:0007669"/>
    <property type="project" value="UniProtKB-KW"/>
</dbReference>
<dbReference type="Proteomes" id="UP000196573">
    <property type="component" value="Unassembled WGS sequence"/>
</dbReference>
<gene>
    <name evidence="3" type="ORF">EHSB41UT_01738</name>
</gene>
<evidence type="ECO:0000256" key="1">
    <source>
        <dbReference type="ARBA" id="ARBA00022737"/>
    </source>
</evidence>
<dbReference type="SUPFAM" id="SSF52540">
    <property type="entry name" value="P-loop containing nucleoside triphosphate hydrolases"/>
    <property type="match status" value="1"/>
</dbReference>
<dbReference type="RefSeq" id="WP_165767192.1">
    <property type="nucleotide sequence ID" value="NZ_CBCSCN010000008.1"/>
</dbReference>
<proteinExistence type="predicted"/>
<dbReference type="GO" id="GO:0016887">
    <property type="term" value="F:ATP hydrolysis activity"/>
    <property type="evidence" value="ECO:0007669"/>
    <property type="project" value="InterPro"/>
</dbReference>
<dbReference type="InterPro" id="IPR050611">
    <property type="entry name" value="ABCF"/>
</dbReference>
<dbReference type="InterPro" id="IPR027417">
    <property type="entry name" value="P-loop_NTPase"/>
</dbReference>
<keyword evidence="1" id="KW-0677">Repeat</keyword>
<sequence>MPDARHIGYLDQHYSNLPDDESVLGAVSGRVPEWQHVDVRKHLNDFLFRSNEQVNKPVSQLSGGERVRLSLALIAAQTPRLLILDEITNNLDLETKSHVVDVLKAYPGAMIVISHDESFVQQLALGNNFKIGEDCLRE</sequence>
<name>A0A1X7AIQ3_9GAMM</name>
<keyword evidence="3" id="KW-0547">Nucleotide-binding</keyword>
<dbReference type="InterPro" id="IPR003439">
    <property type="entry name" value="ABC_transporter-like_ATP-bd"/>
</dbReference>
<keyword evidence="4" id="KW-1185">Reference proteome</keyword>
<dbReference type="Pfam" id="PF00005">
    <property type="entry name" value="ABC_tran"/>
    <property type="match status" value="1"/>
</dbReference>
<dbReference type="EMBL" id="FWPT01000003">
    <property type="protein sequence ID" value="SMA44125.1"/>
    <property type="molecule type" value="Genomic_DNA"/>
</dbReference>
<dbReference type="Gene3D" id="3.40.50.300">
    <property type="entry name" value="P-loop containing nucleotide triphosphate hydrolases"/>
    <property type="match status" value="1"/>
</dbReference>
<dbReference type="PANTHER" id="PTHR19211">
    <property type="entry name" value="ATP-BINDING TRANSPORT PROTEIN-RELATED"/>
    <property type="match status" value="1"/>
</dbReference>
<evidence type="ECO:0000259" key="2">
    <source>
        <dbReference type="Pfam" id="PF00005"/>
    </source>
</evidence>
<keyword evidence="3" id="KW-0067">ATP-binding</keyword>
<organism evidence="3 4">
    <name type="scientific">Parendozoicomonas haliclonae</name>
    <dbReference type="NCBI Taxonomy" id="1960125"/>
    <lineage>
        <taxon>Bacteria</taxon>
        <taxon>Pseudomonadati</taxon>
        <taxon>Pseudomonadota</taxon>
        <taxon>Gammaproteobacteria</taxon>
        <taxon>Oceanospirillales</taxon>
        <taxon>Endozoicomonadaceae</taxon>
        <taxon>Parendozoicomonas</taxon>
    </lineage>
</organism>
<dbReference type="PANTHER" id="PTHR19211:SF14">
    <property type="entry name" value="ATP-BINDING CASSETTE SUB-FAMILY F MEMBER 1"/>
    <property type="match status" value="1"/>
</dbReference>
<reference evidence="3 4" key="1">
    <citation type="submission" date="2017-03" db="EMBL/GenBank/DDBJ databases">
        <authorList>
            <person name="Afonso C.L."/>
            <person name="Miller P.J."/>
            <person name="Scott M.A."/>
            <person name="Spackman E."/>
            <person name="Goraichik I."/>
            <person name="Dimitrov K.M."/>
            <person name="Suarez D.L."/>
            <person name="Swayne D.E."/>
        </authorList>
    </citation>
    <scope>NUCLEOTIDE SEQUENCE [LARGE SCALE GENOMIC DNA]</scope>
    <source>
        <strain evidence="3">SB41UT1</strain>
    </source>
</reference>
<protein>
    <submittedName>
        <fullName evidence="3">Putative ABC transporter ATP-binding protein</fullName>
    </submittedName>
</protein>
<accession>A0A1X7AIQ3</accession>